<name>A0A1Z4BXD8_9GAMM</name>
<evidence type="ECO:0000313" key="1">
    <source>
        <dbReference type="EMBL" id="ASF45919.1"/>
    </source>
</evidence>
<reference evidence="1 2" key="1">
    <citation type="submission" date="2017-06" db="EMBL/GenBank/DDBJ databases">
        <title>Genome Sequencing of the methanotroph Methylovulum psychrotolerants str. HV10-M2 isolated from a high-altitude environment.</title>
        <authorList>
            <person name="Mateos-Rivera A."/>
        </authorList>
    </citation>
    <scope>NUCLEOTIDE SEQUENCE [LARGE SCALE GENOMIC DNA]</scope>
    <source>
        <strain evidence="1 2">HV10_M2</strain>
    </source>
</reference>
<keyword evidence="2" id="KW-1185">Reference proteome</keyword>
<dbReference type="GO" id="GO:0004392">
    <property type="term" value="F:heme oxygenase (decyclizing) activity"/>
    <property type="evidence" value="ECO:0007669"/>
    <property type="project" value="InterPro"/>
</dbReference>
<dbReference type="KEGG" id="mpsy:CEK71_07415"/>
<evidence type="ECO:0000313" key="2">
    <source>
        <dbReference type="Proteomes" id="UP000197019"/>
    </source>
</evidence>
<dbReference type="EMBL" id="CP022129">
    <property type="protein sequence ID" value="ASF45919.1"/>
    <property type="molecule type" value="Genomic_DNA"/>
</dbReference>
<dbReference type="RefSeq" id="WP_088618794.1">
    <property type="nucleotide sequence ID" value="NZ_CP022129.1"/>
</dbReference>
<dbReference type="AlphaFoldDB" id="A0A1Z4BXD8"/>
<dbReference type="Gene3D" id="1.20.910.10">
    <property type="entry name" value="Heme oxygenase-like"/>
    <property type="match status" value="1"/>
</dbReference>
<evidence type="ECO:0008006" key="3">
    <source>
        <dbReference type="Google" id="ProtNLM"/>
    </source>
</evidence>
<dbReference type="OrthoDB" id="114943at2"/>
<dbReference type="GO" id="GO:0006788">
    <property type="term" value="P:heme oxidation"/>
    <property type="evidence" value="ECO:0007669"/>
    <property type="project" value="InterPro"/>
</dbReference>
<gene>
    <name evidence="1" type="ORF">CEK71_07415</name>
</gene>
<organism evidence="1 2">
    <name type="scientific">Methylovulum psychrotolerans</name>
    <dbReference type="NCBI Taxonomy" id="1704499"/>
    <lineage>
        <taxon>Bacteria</taxon>
        <taxon>Pseudomonadati</taxon>
        <taxon>Pseudomonadota</taxon>
        <taxon>Gammaproteobacteria</taxon>
        <taxon>Methylococcales</taxon>
        <taxon>Methylococcaceae</taxon>
        <taxon>Methylovulum</taxon>
    </lineage>
</organism>
<dbReference type="InterPro" id="IPR016053">
    <property type="entry name" value="Haem_Oase-like"/>
</dbReference>
<dbReference type="InterPro" id="IPR016084">
    <property type="entry name" value="Haem_Oase-like_multi-hlx"/>
</dbReference>
<dbReference type="Pfam" id="PF01126">
    <property type="entry name" value="Heme_oxygenase"/>
    <property type="match status" value="1"/>
</dbReference>
<sequence length="218" mass="24203">MQTQPSISLPADNNHPNIMVRLKNDTQAAHQHLEKAPCFKRLFAKDYRLNEYAQLLSYFYGYFSGIEPLLFDNLPAELHSQLLYRRKTHLLQQDLNVLGINSAGNLPICEALPDLTTFAQKMGALYVLEGSLLGGRVIGRHLSQQLGDDVSSALNFYHCYGADLETQWRGFAVLMTQCFDSQPEAEINAVLASATATFTTLGQWVAVCAAKEGSGDFL</sequence>
<dbReference type="SUPFAM" id="SSF48613">
    <property type="entry name" value="Heme oxygenase-like"/>
    <property type="match status" value="1"/>
</dbReference>
<dbReference type="Proteomes" id="UP000197019">
    <property type="component" value="Chromosome"/>
</dbReference>
<protein>
    <recommendedName>
        <fullName evidence="3">Heme oxygenase</fullName>
    </recommendedName>
</protein>
<accession>A0A1Z4BXD8</accession>
<dbReference type="CDD" id="cd19166">
    <property type="entry name" value="HemeO-bac"/>
    <property type="match status" value="1"/>
</dbReference>
<proteinExistence type="predicted"/>